<gene>
    <name evidence="1" type="ORF">SAMN04489720_3207</name>
</gene>
<protein>
    <submittedName>
        <fullName evidence="1">Uncharacterized protein</fullName>
    </submittedName>
</protein>
<keyword evidence="2" id="KW-1185">Reference proteome</keyword>
<dbReference type="Proteomes" id="UP000198822">
    <property type="component" value="Chromosome I"/>
</dbReference>
<sequence length="133" mass="15046">MLDVLERRVREVVGDRGTVERSEIGYDWDVLEVTPSRPDARAITISSEDRLLVMLGRDTGHFSVTYDDDGIAMATALMEATIAGHIIEHPSWLGMRVTVRLADGRRRSTYAFAVPPVLFGKRRNVPIRRYVAY</sequence>
<evidence type="ECO:0000313" key="1">
    <source>
        <dbReference type="EMBL" id="SDI01443.1"/>
    </source>
</evidence>
<organism evidence="1 2">
    <name type="scientific">Agrococcus jejuensis</name>
    <dbReference type="NCBI Taxonomy" id="399736"/>
    <lineage>
        <taxon>Bacteria</taxon>
        <taxon>Bacillati</taxon>
        <taxon>Actinomycetota</taxon>
        <taxon>Actinomycetes</taxon>
        <taxon>Micrococcales</taxon>
        <taxon>Microbacteriaceae</taxon>
        <taxon>Agrococcus</taxon>
    </lineage>
</organism>
<dbReference type="AlphaFoldDB" id="A0A1G8H4A5"/>
<dbReference type="EMBL" id="LT629695">
    <property type="protein sequence ID" value="SDI01443.1"/>
    <property type="molecule type" value="Genomic_DNA"/>
</dbReference>
<reference evidence="2" key="1">
    <citation type="submission" date="2016-10" db="EMBL/GenBank/DDBJ databases">
        <authorList>
            <person name="Varghese N."/>
            <person name="Submissions S."/>
        </authorList>
    </citation>
    <scope>NUCLEOTIDE SEQUENCE [LARGE SCALE GENOMIC DNA]</scope>
    <source>
        <strain evidence="2">DSM 22002</strain>
    </source>
</reference>
<dbReference type="STRING" id="399736.SAMN04489720_3207"/>
<proteinExistence type="predicted"/>
<evidence type="ECO:0000313" key="2">
    <source>
        <dbReference type="Proteomes" id="UP000198822"/>
    </source>
</evidence>
<name>A0A1G8H4A5_9MICO</name>
<accession>A0A1G8H4A5</accession>